<feature type="binding site" evidence="6">
    <location>
        <position position="250"/>
    </location>
    <ligand>
        <name>Mg(2+)</name>
        <dbReference type="ChEBI" id="CHEBI:18420"/>
        <label>1</label>
        <note>catalytic</note>
    </ligand>
</feature>
<evidence type="ECO:0000256" key="6">
    <source>
        <dbReference type="PIRSR" id="PIRSR600760-2"/>
    </source>
</evidence>
<feature type="binding site" evidence="6">
    <location>
        <position position="431"/>
    </location>
    <ligand>
        <name>Mg(2+)</name>
        <dbReference type="ChEBI" id="CHEBI:18420"/>
        <label>1</label>
        <note>catalytic</note>
    </ligand>
</feature>
<keyword evidence="3 6" id="KW-0479">Metal-binding</keyword>
<evidence type="ECO:0000313" key="9">
    <source>
        <dbReference type="Proteomes" id="UP000291116"/>
    </source>
</evidence>
<evidence type="ECO:0008006" key="10">
    <source>
        <dbReference type="Google" id="ProtNLM"/>
    </source>
</evidence>
<dbReference type="InterPro" id="IPR051090">
    <property type="entry name" value="Inositol_monoP_superfamily"/>
</dbReference>
<feature type="region of interest" description="Disordered" evidence="7">
    <location>
        <begin position="77"/>
        <end position="100"/>
    </location>
</feature>
<gene>
    <name evidence="8" type="ORF">PSNMU_V1.4_AUG-EV-PASAV3_0034850</name>
</gene>
<accession>A0A448Z403</accession>
<proteinExistence type="inferred from homology"/>
<sequence>MRMRIRRSRSSGCLRGDTRLPVVAFLVGTALAAFFRAKGSLSRSPSPSRSLLLPAAAALAFRPMPGTARSRAFRRNGTGRAEAGSESELQAQAQASSPAAWGGDLHEEAGVAAELVANALRLCLELRPRCQEFTSESKSEGAFRRDKADGTPLTALDLAIQGYVLSNLHRSFGGDSFLAEEDASLLRGAPDHKGGLSERSHGLASRLDPGLGFGEFLDAIDLGTNGVCGGGNRKGESDTNGRCWILDPIDGTKGFLKGGHYTIGLALCIDGLPVVGVLGNPCSPSIESSTMVAVKGHGLRYYRGGPCSGNNGSSSSNNSAPFSFLDLPRNLPDRWRAGYDFGGAASDPRDRSGGERDACVEDAPPYLLSLGPEPDRELQGPPPRPFGEGLPPTELCCGSLAKYFAVASGKACGFLQVPSPSSSLSVAKSWDHAPGVLCVLESGGDVRIVEGNGVGGGSLPAFCGREFPMGGGIVCVARESSPAVRERLFGSLRRGREEARGWPG</sequence>
<feature type="binding site" evidence="6">
    <location>
        <position position="247"/>
    </location>
    <ligand>
        <name>Mg(2+)</name>
        <dbReference type="ChEBI" id="CHEBI:18420"/>
        <label>1</label>
        <note>catalytic</note>
    </ligand>
</feature>
<protein>
    <recommendedName>
        <fullName evidence="10">3'(2'),5'-bisphosphate nucleotidase</fullName>
    </recommendedName>
</protein>
<feature type="region of interest" description="Disordered" evidence="7">
    <location>
        <begin position="364"/>
        <end position="387"/>
    </location>
</feature>
<evidence type="ECO:0000256" key="2">
    <source>
        <dbReference type="ARBA" id="ARBA00009759"/>
    </source>
</evidence>
<dbReference type="Proteomes" id="UP000291116">
    <property type="component" value="Unassembled WGS sequence"/>
</dbReference>
<dbReference type="GO" id="GO:0046872">
    <property type="term" value="F:metal ion binding"/>
    <property type="evidence" value="ECO:0007669"/>
    <property type="project" value="UniProtKB-KW"/>
</dbReference>
<dbReference type="AlphaFoldDB" id="A0A448Z403"/>
<dbReference type="SUPFAM" id="SSF56655">
    <property type="entry name" value="Carbohydrate phosphatase"/>
    <property type="match status" value="1"/>
</dbReference>
<organism evidence="8 9">
    <name type="scientific">Pseudo-nitzschia multistriata</name>
    <dbReference type="NCBI Taxonomy" id="183589"/>
    <lineage>
        <taxon>Eukaryota</taxon>
        <taxon>Sar</taxon>
        <taxon>Stramenopiles</taxon>
        <taxon>Ochrophyta</taxon>
        <taxon>Bacillariophyta</taxon>
        <taxon>Bacillariophyceae</taxon>
        <taxon>Bacillariophycidae</taxon>
        <taxon>Bacillariales</taxon>
        <taxon>Bacillariaceae</taxon>
        <taxon>Pseudo-nitzschia</taxon>
    </lineage>
</organism>
<keyword evidence="4" id="KW-0378">Hydrolase</keyword>
<evidence type="ECO:0000256" key="5">
    <source>
        <dbReference type="ARBA" id="ARBA00022842"/>
    </source>
</evidence>
<dbReference type="InterPro" id="IPR020583">
    <property type="entry name" value="Inositol_monoP_metal-BS"/>
</dbReference>
<dbReference type="GO" id="GO:0008441">
    <property type="term" value="F:3'(2'),5'-bisphosphate nucleotidase activity"/>
    <property type="evidence" value="ECO:0007669"/>
    <property type="project" value="TreeGrafter"/>
</dbReference>
<keyword evidence="9" id="KW-1185">Reference proteome</keyword>
<evidence type="ECO:0000313" key="8">
    <source>
        <dbReference type="EMBL" id="VEU36715.1"/>
    </source>
</evidence>
<dbReference type="InterPro" id="IPR000760">
    <property type="entry name" value="Inositol_monophosphatase-like"/>
</dbReference>
<reference evidence="8 9" key="1">
    <citation type="submission" date="2019-01" db="EMBL/GenBank/DDBJ databases">
        <authorList>
            <person name="Ferrante I. M."/>
        </authorList>
    </citation>
    <scope>NUCLEOTIDE SEQUENCE [LARGE SCALE GENOMIC DNA]</scope>
    <source>
        <strain evidence="8 9">B856</strain>
    </source>
</reference>
<evidence type="ECO:0000256" key="7">
    <source>
        <dbReference type="SAM" id="MobiDB-lite"/>
    </source>
</evidence>
<feature type="binding site" evidence="6">
    <location>
        <position position="249"/>
    </location>
    <ligand>
        <name>Mg(2+)</name>
        <dbReference type="ChEBI" id="CHEBI:18420"/>
        <label>1</label>
        <note>catalytic</note>
    </ligand>
</feature>
<evidence type="ECO:0000256" key="1">
    <source>
        <dbReference type="ARBA" id="ARBA00001946"/>
    </source>
</evidence>
<feature type="binding site" evidence="6">
    <location>
        <position position="180"/>
    </location>
    <ligand>
        <name>Mg(2+)</name>
        <dbReference type="ChEBI" id="CHEBI:18420"/>
        <label>1</label>
        <note>catalytic</note>
    </ligand>
</feature>
<dbReference type="EMBL" id="CAACVS010000101">
    <property type="protein sequence ID" value="VEU36715.1"/>
    <property type="molecule type" value="Genomic_DNA"/>
</dbReference>
<dbReference type="PROSITE" id="PS00629">
    <property type="entry name" value="IMP_1"/>
    <property type="match status" value="1"/>
</dbReference>
<name>A0A448Z403_9STRA</name>
<feature type="compositionally biased region" description="Low complexity" evidence="7">
    <location>
        <begin position="81"/>
        <end position="100"/>
    </location>
</feature>
<dbReference type="Gene3D" id="3.30.540.10">
    <property type="entry name" value="Fructose-1,6-Bisphosphatase, subunit A, domain 1"/>
    <property type="match status" value="1"/>
</dbReference>
<dbReference type="PANTHER" id="PTHR43200:SF6">
    <property type="entry name" value="3'(2'),5'-BISPHOSPHATE NUCLEOTIDASE"/>
    <property type="match status" value="1"/>
</dbReference>
<dbReference type="OrthoDB" id="411145at2759"/>
<evidence type="ECO:0000256" key="4">
    <source>
        <dbReference type="ARBA" id="ARBA00022801"/>
    </source>
</evidence>
<dbReference type="Gene3D" id="3.40.190.80">
    <property type="match status" value="1"/>
</dbReference>
<comment type="similarity">
    <text evidence="2">Belongs to the inositol monophosphatase superfamily.</text>
</comment>
<dbReference type="PANTHER" id="PTHR43200">
    <property type="entry name" value="PHOSPHATASE"/>
    <property type="match status" value="1"/>
</dbReference>
<dbReference type="GO" id="GO:0000103">
    <property type="term" value="P:sulfate assimilation"/>
    <property type="evidence" value="ECO:0007669"/>
    <property type="project" value="TreeGrafter"/>
</dbReference>
<dbReference type="Pfam" id="PF00459">
    <property type="entry name" value="Inositol_P"/>
    <property type="match status" value="1"/>
</dbReference>
<evidence type="ECO:0000256" key="3">
    <source>
        <dbReference type="ARBA" id="ARBA00022723"/>
    </source>
</evidence>
<keyword evidence="5 6" id="KW-0460">Magnesium</keyword>
<comment type="cofactor">
    <cofactor evidence="1 6">
        <name>Mg(2+)</name>
        <dbReference type="ChEBI" id="CHEBI:18420"/>
    </cofactor>
</comment>